<comment type="caution">
    <text evidence="2">The sequence shown here is derived from an EMBL/GenBank/DDBJ whole genome shotgun (WGS) entry which is preliminary data.</text>
</comment>
<accession>A0A5D0CX15</accession>
<dbReference type="PROSITE" id="PS51186">
    <property type="entry name" value="GNAT"/>
    <property type="match status" value="1"/>
</dbReference>
<dbReference type="Gene3D" id="3.40.630.30">
    <property type="match status" value="1"/>
</dbReference>
<evidence type="ECO:0000313" key="2">
    <source>
        <dbReference type="EMBL" id="TYA14496.1"/>
    </source>
</evidence>
<protein>
    <submittedName>
        <fullName evidence="2">GNAT family N-acetyltransferase</fullName>
    </submittedName>
</protein>
<keyword evidence="2" id="KW-0808">Transferase</keyword>
<dbReference type="InterPro" id="IPR000182">
    <property type="entry name" value="GNAT_dom"/>
</dbReference>
<dbReference type="SUPFAM" id="SSF55729">
    <property type="entry name" value="Acyl-CoA N-acyltransferases (Nat)"/>
    <property type="match status" value="1"/>
</dbReference>
<proteinExistence type="predicted"/>
<dbReference type="InterPro" id="IPR016181">
    <property type="entry name" value="Acyl_CoA_acyltransferase"/>
</dbReference>
<evidence type="ECO:0000313" key="3">
    <source>
        <dbReference type="Proteomes" id="UP000325218"/>
    </source>
</evidence>
<keyword evidence="3" id="KW-1185">Reference proteome</keyword>
<name>A0A5D0CX15_9BACL</name>
<feature type="domain" description="N-acetyltransferase" evidence="1">
    <location>
        <begin position="7"/>
        <end position="159"/>
    </location>
</feature>
<dbReference type="RefSeq" id="WP_148450092.1">
    <property type="nucleotide sequence ID" value="NZ_VSDO01000001.1"/>
</dbReference>
<gene>
    <name evidence="2" type="ORF">FRY98_02060</name>
</gene>
<dbReference type="Pfam" id="PF00583">
    <property type="entry name" value="Acetyltransf_1"/>
    <property type="match status" value="1"/>
</dbReference>
<dbReference type="Proteomes" id="UP000325218">
    <property type="component" value="Unassembled WGS sequence"/>
</dbReference>
<dbReference type="OrthoDB" id="66776at2"/>
<dbReference type="GO" id="GO:0016747">
    <property type="term" value="F:acyltransferase activity, transferring groups other than amino-acyl groups"/>
    <property type="evidence" value="ECO:0007669"/>
    <property type="project" value="InterPro"/>
</dbReference>
<organism evidence="2 3">
    <name type="scientific">Paenibacillus faecis</name>
    <dbReference type="NCBI Taxonomy" id="862114"/>
    <lineage>
        <taxon>Bacteria</taxon>
        <taxon>Bacillati</taxon>
        <taxon>Bacillota</taxon>
        <taxon>Bacilli</taxon>
        <taxon>Bacillales</taxon>
        <taxon>Paenibacillaceae</taxon>
        <taxon>Paenibacillus</taxon>
    </lineage>
</organism>
<dbReference type="AlphaFoldDB" id="A0A5D0CX15"/>
<sequence>MEKLDDIKLVHLAEKHVAELNKFELPEEQRQFTALPSEVLNVTEGQYPIVILDEGVAVGFFLLHATDRVKDYTTNPNAMLLTALSINLKQQRKGYARKGMLQLPLFVRKEFEHCDEVVLVVNHKNIPAQQLYLKVGFVDTGERRMGPIGEQIVMSLSIA</sequence>
<reference evidence="2 3" key="1">
    <citation type="submission" date="2019-08" db="EMBL/GenBank/DDBJ databases">
        <title>Genome sequencing of Paenibacillus faecis DSM 23593(T).</title>
        <authorList>
            <person name="Kook J.-K."/>
            <person name="Park S.-N."/>
            <person name="Lim Y.K."/>
        </authorList>
    </citation>
    <scope>NUCLEOTIDE SEQUENCE [LARGE SCALE GENOMIC DNA]</scope>
    <source>
        <strain evidence="2 3">DSM 23593</strain>
    </source>
</reference>
<evidence type="ECO:0000259" key="1">
    <source>
        <dbReference type="PROSITE" id="PS51186"/>
    </source>
</evidence>
<dbReference type="EMBL" id="VSDO01000001">
    <property type="protein sequence ID" value="TYA14496.1"/>
    <property type="molecule type" value="Genomic_DNA"/>
</dbReference>